<dbReference type="Proteomes" id="UP000197215">
    <property type="component" value="Unassembled WGS sequence"/>
</dbReference>
<keyword evidence="8" id="KW-1185">Reference proteome</keyword>
<dbReference type="GO" id="GO:0009055">
    <property type="term" value="F:electron transfer activity"/>
    <property type="evidence" value="ECO:0007669"/>
    <property type="project" value="InterPro"/>
</dbReference>
<evidence type="ECO:0000256" key="2">
    <source>
        <dbReference type="ARBA" id="ARBA00022723"/>
    </source>
</evidence>
<sequence length="103" mass="11675">MLKKIMLRIGFIAAISLVSNGAYAADVNNGKTLHQTKCYQCHAEKSGLGNGDIIYTRSDRKVKDIKRLKSQVGMCNTQLRLDLFPEDEADLVAYLNQQFYKFK</sequence>
<dbReference type="AlphaFoldDB" id="A0A212T675"/>
<keyword evidence="3 4" id="KW-0408">Iron</keyword>
<organism evidence="7 8">
    <name type="scientific">Polynucleobacter victoriensis</name>
    <dbReference type="NCBI Taxonomy" id="2049319"/>
    <lineage>
        <taxon>Bacteria</taxon>
        <taxon>Pseudomonadati</taxon>
        <taxon>Pseudomonadota</taxon>
        <taxon>Betaproteobacteria</taxon>
        <taxon>Burkholderiales</taxon>
        <taxon>Burkholderiaceae</taxon>
        <taxon>Polynucleobacter</taxon>
    </lineage>
</organism>
<accession>A0A212T675</accession>
<reference evidence="8" key="1">
    <citation type="submission" date="2017-06" db="EMBL/GenBank/DDBJ databases">
        <authorList>
            <person name="Varghese N."/>
            <person name="Submissions S."/>
        </authorList>
    </citation>
    <scope>NUCLEOTIDE SEQUENCE [LARGE SCALE GENOMIC DNA]</scope>
    <source>
        <strain evidence="8">MWH-VicM1</strain>
    </source>
</reference>
<keyword evidence="2 4" id="KW-0479">Metal-binding</keyword>
<evidence type="ECO:0000313" key="7">
    <source>
        <dbReference type="EMBL" id="SNC61538.1"/>
    </source>
</evidence>
<name>A0A212T675_9BURK</name>
<feature type="domain" description="Cytochrome c" evidence="6">
    <location>
        <begin position="25"/>
        <end position="99"/>
    </location>
</feature>
<dbReference type="SUPFAM" id="SSF46626">
    <property type="entry name" value="Cytochrome c"/>
    <property type="match status" value="1"/>
</dbReference>
<evidence type="ECO:0000259" key="6">
    <source>
        <dbReference type="PROSITE" id="PS51007"/>
    </source>
</evidence>
<dbReference type="GO" id="GO:0020037">
    <property type="term" value="F:heme binding"/>
    <property type="evidence" value="ECO:0007669"/>
    <property type="project" value="InterPro"/>
</dbReference>
<dbReference type="InterPro" id="IPR036909">
    <property type="entry name" value="Cyt_c-like_dom_sf"/>
</dbReference>
<dbReference type="RefSeq" id="WP_243383315.1">
    <property type="nucleotide sequence ID" value="NZ_FYEX01000001.1"/>
</dbReference>
<evidence type="ECO:0000256" key="3">
    <source>
        <dbReference type="ARBA" id="ARBA00023004"/>
    </source>
</evidence>
<evidence type="ECO:0000256" key="5">
    <source>
        <dbReference type="SAM" id="SignalP"/>
    </source>
</evidence>
<evidence type="ECO:0000256" key="1">
    <source>
        <dbReference type="ARBA" id="ARBA00022617"/>
    </source>
</evidence>
<evidence type="ECO:0000313" key="8">
    <source>
        <dbReference type="Proteomes" id="UP000197215"/>
    </source>
</evidence>
<dbReference type="EMBL" id="FYEX01000001">
    <property type="protein sequence ID" value="SNC61538.1"/>
    <property type="molecule type" value="Genomic_DNA"/>
</dbReference>
<dbReference type="Gene3D" id="1.10.760.10">
    <property type="entry name" value="Cytochrome c-like domain"/>
    <property type="match status" value="1"/>
</dbReference>
<proteinExistence type="predicted"/>
<feature type="signal peptide" evidence="5">
    <location>
        <begin position="1"/>
        <end position="24"/>
    </location>
</feature>
<feature type="chain" id="PRO_5013052784" description="Cytochrome c domain-containing protein" evidence="5">
    <location>
        <begin position="25"/>
        <end position="103"/>
    </location>
</feature>
<keyword evidence="1 4" id="KW-0349">Heme</keyword>
<dbReference type="InterPro" id="IPR009056">
    <property type="entry name" value="Cyt_c-like_dom"/>
</dbReference>
<dbReference type="PROSITE" id="PS51007">
    <property type="entry name" value="CYTC"/>
    <property type="match status" value="1"/>
</dbReference>
<evidence type="ECO:0000256" key="4">
    <source>
        <dbReference type="PROSITE-ProRule" id="PRU00433"/>
    </source>
</evidence>
<gene>
    <name evidence="7" type="ORF">SAMN06295916_0494</name>
</gene>
<keyword evidence="5" id="KW-0732">Signal</keyword>
<dbReference type="GO" id="GO:0046872">
    <property type="term" value="F:metal ion binding"/>
    <property type="evidence" value="ECO:0007669"/>
    <property type="project" value="UniProtKB-KW"/>
</dbReference>
<protein>
    <recommendedName>
        <fullName evidence="6">Cytochrome c domain-containing protein</fullName>
    </recommendedName>
</protein>